<evidence type="ECO:0000313" key="2">
    <source>
        <dbReference type="EMBL" id="NIG59345.1"/>
    </source>
</evidence>
<organism evidence="2 3">
    <name type="scientific">Pontoporia blainvillei</name>
    <name type="common">Franciscana</name>
    <name type="synonym">Delphinus blainvillei</name>
    <dbReference type="NCBI Taxonomy" id="48723"/>
    <lineage>
        <taxon>Eukaryota</taxon>
        <taxon>Metazoa</taxon>
        <taxon>Chordata</taxon>
        <taxon>Craniata</taxon>
        <taxon>Vertebrata</taxon>
        <taxon>Euteleostomi</taxon>
        <taxon>Mammalia</taxon>
        <taxon>Eutheria</taxon>
        <taxon>Laurasiatheria</taxon>
        <taxon>Artiodactyla</taxon>
        <taxon>Whippomorpha</taxon>
        <taxon>Cetacea</taxon>
        <taxon>Odontoceti</taxon>
        <taxon>Pontoporiidae</taxon>
        <taxon>Pontoporia</taxon>
    </lineage>
</organism>
<sequence>MESPAKRISPRRVQPTAKAPAGDGREAESSLLSRESTATFHGKNVFRPPEAGRPQPMSQGAAAATAESLPRQTASTLTPYPILSQALSPSHPSGLGHSEGSLQAKPHRQAPLPLAGPWPSASPQHGPRCKSPVLQDVYLPPEKWACFERAPESPQQRCSGVTPEPGLRPWTLAFRPGTSQLPAIIGRLGSESLQADARPSSLCHWASLLGFISRSISETEHGDDS</sequence>
<protein>
    <submittedName>
        <fullName evidence="2">Not available</fullName>
    </submittedName>
</protein>
<feature type="region of interest" description="Disordered" evidence="1">
    <location>
        <begin position="1"/>
        <end position="133"/>
    </location>
</feature>
<evidence type="ECO:0000313" key="3">
    <source>
        <dbReference type="Proteomes" id="UP001165941"/>
    </source>
</evidence>
<dbReference type="EMBL" id="PGGH01098680">
    <property type="protein sequence ID" value="NIG59345.1"/>
    <property type="molecule type" value="Genomic_DNA"/>
</dbReference>
<evidence type="ECO:0000256" key="1">
    <source>
        <dbReference type="SAM" id="MobiDB-lite"/>
    </source>
</evidence>
<reference evidence="2" key="1">
    <citation type="submission" date="2018-05" db="EMBL/GenBank/DDBJ databases">
        <authorList>
            <person name="Pedro S.L.S."/>
            <person name="Freitas R.C."/>
            <person name="Barreto A.S."/>
            <person name="Lima A.O.S."/>
        </authorList>
    </citation>
    <scope>NUCLEOTIDE SEQUENCE</scope>
    <source>
        <strain evidence="2">BP203</strain>
        <tissue evidence="2">Muscle</tissue>
    </source>
</reference>
<name>A0ABX0S3U2_PONBL</name>
<accession>A0ABX0S3U2</accession>
<keyword evidence="3" id="KW-1185">Reference proteome</keyword>
<feature type="compositionally biased region" description="Low complexity" evidence="1">
    <location>
        <begin position="29"/>
        <end position="39"/>
    </location>
</feature>
<comment type="caution">
    <text evidence="2">The sequence shown here is derived from an EMBL/GenBank/DDBJ whole genome shotgun (WGS) entry which is preliminary data.</text>
</comment>
<dbReference type="Proteomes" id="UP001165941">
    <property type="component" value="Unassembled WGS sequence"/>
</dbReference>
<proteinExistence type="predicted"/>
<gene>
    <name evidence="2" type="ORF">BU61_6647</name>
</gene>